<evidence type="ECO:0000313" key="9">
    <source>
        <dbReference type="Proteomes" id="UP000204391"/>
    </source>
</evidence>
<dbReference type="EMBL" id="CP022437">
    <property type="protein sequence ID" value="ASN05167.1"/>
    <property type="molecule type" value="Genomic_DNA"/>
</dbReference>
<keyword evidence="3" id="KW-0547">Nucleotide-binding</keyword>
<name>A0A221MC13_9BACI</name>
<keyword evidence="2" id="KW-0479">Metal-binding</keyword>
<dbReference type="RefSeq" id="WP_089532017.1">
    <property type="nucleotide sequence ID" value="NZ_CP022437.1"/>
</dbReference>
<dbReference type="SUPFAM" id="SSF109604">
    <property type="entry name" value="HD-domain/PDEase-like"/>
    <property type="match status" value="1"/>
</dbReference>
<dbReference type="GO" id="GO:0046872">
    <property type="term" value="F:metal ion binding"/>
    <property type="evidence" value="ECO:0007669"/>
    <property type="project" value="UniProtKB-KW"/>
</dbReference>
<evidence type="ECO:0000256" key="1">
    <source>
        <dbReference type="ARBA" id="ARBA00012506"/>
    </source>
</evidence>
<dbReference type="InterPro" id="IPR003607">
    <property type="entry name" value="HD/PDEase_dom"/>
</dbReference>
<dbReference type="CDD" id="cd00077">
    <property type="entry name" value="HDc"/>
    <property type="match status" value="1"/>
</dbReference>
<dbReference type="Proteomes" id="UP000204391">
    <property type="component" value="Chromosome"/>
</dbReference>
<evidence type="ECO:0000256" key="4">
    <source>
        <dbReference type="ARBA" id="ARBA00022801"/>
    </source>
</evidence>
<dbReference type="GO" id="GO:0008803">
    <property type="term" value="F:bis(5'-nucleosyl)-tetraphosphatase (symmetrical) activity"/>
    <property type="evidence" value="ECO:0007669"/>
    <property type="project" value="UniProtKB-EC"/>
</dbReference>
<reference evidence="8 9" key="1">
    <citation type="journal article" date="2003" name="Int. J. Syst. Evol. Microbiol.">
        <title>Virgibacillus carmonensis sp. nov., Virgibacillus necropolis sp. nov. and Virgibacillus picturae sp. nov., three novel species isolated from deteriorated mural paintings, transfer of the species of the genus salibacillus to Virgibacillus, as Virgibacillus marismortui comb. nov. and Virgibacillus salexigens comb. nov., and emended description of the genus Virgibacillus.</title>
        <authorList>
            <person name="Heyrman J."/>
            <person name="Logan N.A."/>
            <person name="Busse H.J."/>
            <person name="Balcaen A."/>
            <person name="Lebbe L."/>
            <person name="Rodriguez-Diaz M."/>
            <person name="Swings J."/>
            <person name="De Vos P."/>
        </authorList>
    </citation>
    <scope>NUCLEOTIDE SEQUENCE [LARGE SCALE GENOMIC DNA]</scope>
    <source>
        <strain evidence="8 9">LMG 19488</strain>
    </source>
</reference>
<dbReference type="PANTHER" id="PTHR35795">
    <property type="entry name" value="SLR1885 PROTEIN"/>
    <property type="match status" value="1"/>
</dbReference>
<dbReference type="SMART" id="SM00471">
    <property type="entry name" value="HDc"/>
    <property type="match status" value="1"/>
</dbReference>
<accession>A0A221MC13</accession>
<organism evidence="8 9">
    <name type="scientific">Virgibacillus necropolis</name>
    <dbReference type="NCBI Taxonomy" id="163877"/>
    <lineage>
        <taxon>Bacteria</taxon>
        <taxon>Bacillati</taxon>
        <taxon>Bacillota</taxon>
        <taxon>Bacilli</taxon>
        <taxon>Bacillales</taxon>
        <taxon>Bacillaceae</taxon>
        <taxon>Virgibacillus</taxon>
    </lineage>
</organism>
<sequence>MRKEEAIKVVQPALTKERFDHTLRVAETAVKLADLYKVSTEKMELAAIFHDYAKYRPLEEMKEIIVSSHLPNDLLDYHHEVWHGPVASVVVEEQFGIFDQEIKDAIRYHTTGKTNFGTFEMVLFLADYIEPGRAFPGVEKVRNMAYEDLNHACLMVSHNTIQFLLSKNATIYPDSIHAYNYFLTKLNGGFN</sequence>
<comment type="catalytic activity">
    <reaction evidence="6">
        <text>P(1),P(4)-bis(5'-adenosyl) tetraphosphate + H2O = 2 ADP + 2 H(+)</text>
        <dbReference type="Rhea" id="RHEA:24252"/>
        <dbReference type="ChEBI" id="CHEBI:15377"/>
        <dbReference type="ChEBI" id="CHEBI:15378"/>
        <dbReference type="ChEBI" id="CHEBI:58141"/>
        <dbReference type="ChEBI" id="CHEBI:456216"/>
        <dbReference type="EC" id="3.6.1.41"/>
    </reaction>
</comment>
<proteinExistence type="predicted"/>
<dbReference type="PANTHER" id="PTHR35795:SF1">
    <property type="entry name" value="BIS(5'-NUCLEOSYL)-TETRAPHOSPHATASE, SYMMETRICAL"/>
    <property type="match status" value="1"/>
</dbReference>
<evidence type="ECO:0000256" key="3">
    <source>
        <dbReference type="ARBA" id="ARBA00022741"/>
    </source>
</evidence>
<dbReference type="GO" id="GO:0000166">
    <property type="term" value="F:nucleotide binding"/>
    <property type="evidence" value="ECO:0007669"/>
    <property type="project" value="UniProtKB-KW"/>
</dbReference>
<keyword evidence="9" id="KW-1185">Reference proteome</keyword>
<dbReference type="PROSITE" id="PS51831">
    <property type="entry name" value="HD"/>
    <property type="match status" value="1"/>
</dbReference>
<dbReference type="AlphaFoldDB" id="A0A221MC13"/>
<evidence type="ECO:0000256" key="6">
    <source>
        <dbReference type="ARBA" id="ARBA00049417"/>
    </source>
</evidence>
<keyword evidence="5" id="KW-0408">Iron</keyword>
<dbReference type="Gene3D" id="1.10.3210.10">
    <property type="entry name" value="Hypothetical protein af1432"/>
    <property type="match status" value="1"/>
</dbReference>
<dbReference type="KEGG" id="vne:CFK40_09135"/>
<feature type="domain" description="HD" evidence="7">
    <location>
        <begin position="18"/>
        <end position="132"/>
    </location>
</feature>
<evidence type="ECO:0000313" key="8">
    <source>
        <dbReference type="EMBL" id="ASN05167.1"/>
    </source>
</evidence>
<dbReference type="NCBIfam" id="TIGR00488">
    <property type="entry name" value="bis(5'-nucleosyl)-tetraphosphatase (symmetrical) YqeK"/>
    <property type="match status" value="1"/>
</dbReference>
<evidence type="ECO:0000259" key="7">
    <source>
        <dbReference type="PROSITE" id="PS51831"/>
    </source>
</evidence>
<keyword evidence="4 8" id="KW-0378">Hydrolase</keyword>
<dbReference type="InterPro" id="IPR006674">
    <property type="entry name" value="HD_domain"/>
</dbReference>
<gene>
    <name evidence="8" type="ORF">CFK40_09135</name>
</gene>
<dbReference type="EC" id="3.6.1.41" evidence="1"/>
<dbReference type="Pfam" id="PF01966">
    <property type="entry name" value="HD"/>
    <property type="match status" value="1"/>
</dbReference>
<dbReference type="InterPro" id="IPR005249">
    <property type="entry name" value="YqeK"/>
</dbReference>
<dbReference type="InterPro" id="IPR051094">
    <property type="entry name" value="Diverse_Catalytic_Enzymes"/>
</dbReference>
<dbReference type="OrthoDB" id="9782134at2"/>
<protein>
    <recommendedName>
        <fullName evidence="1">bis(5'-nucleosyl)-tetraphosphatase (symmetrical)</fullName>
        <ecNumber evidence="1">3.6.1.41</ecNumber>
    </recommendedName>
</protein>
<evidence type="ECO:0000256" key="5">
    <source>
        <dbReference type="ARBA" id="ARBA00023004"/>
    </source>
</evidence>
<evidence type="ECO:0000256" key="2">
    <source>
        <dbReference type="ARBA" id="ARBA00022723"/>
    </source>
</evidence>